<dbReference type="Proteomes" id="UP001206128">
    <property type="component" value="Unassembled WGS sequence"/>
</dbReference>
<keyword evidence="2" id="KW-0472">Membrane</keyword>
<dbReference type="EMBL" id="JAMTCK010000003">
    <property type="protein sequence ID" value="MCP2164794.1"/>
    <property type="molecule type" value="Genomic_DNA"/>
</dbReference>
<sequence length="307" mass="29913">MGSEEKAARQRRIDIKPTQVIAGALAAVAAAVLGSQLGVAGTVVGAAMASVISTVGTTLLQHSIDRTRATVRQVSGKAGAAGDAHPAGHGASTRTAVVDRPPAVVSPRHMSGDLSAPDAPDAPDAPGGAPAPVRRRAWVPVAVVSALVFVVGMLVVTGVEWMRGQPLAGGQGTTLSRLTGGSPQQPATPGPATGSTQGPGSGADPQRQDTESAAPTTGTTTPTTTGPTTAGSTATGPTTAGPSTTGAGAATTGEPTTPASTDAGEPERQRPTTGQQPTEPGTGNGAGVGPDQAAPPERINPLRSNGG</sequence>
<proteinExistence type="predicted"/>
<feature type="region of interest" description="Disordered" evidence="1">
    <location>
        <begin position="74"/>
        <end position="130"/>
    </location>
</feature>
<feature type="transmembrane region" description="Helical" evidence="2">
    <location>
        <begin position="20"/>
        <end position="52"/>
    </location>
</feature>
<keyword evidence="2" id="KW-0812">Transmembrane</keyword>
<reference evidence="3" key="1">
    <citation type="submission" date="2022-06" db="EMBL/GenBank/DDBJ databases">
        <title>Genomic Encyclopedia of Archaeal and Bacterial Type Strains, Phase II (KMG-II): from individual species to whole genera.</title>
        <authorList>
            <person name="Goeker M."/>
        </authorList>
    </citation>
    <scope>NUCLEOTIDE SEQUENCE</scope>
    <source>
        <strain evidence="3">DSM 43935</strain>
    </source>
</reference>
<accession>A0AAE3KFU8</accession>
<feature type="compositionally biased region" description="Low complexity" evidence="1">
    <location>
        <begin position="76"/>
        <end position="91"/>
    </location>
</feature>
<protein>
    <submittedName>
        <fullName evidence="3">Uncharacterized protein</fullName>
    </submittedName>
</protein>
<feature type="transmembrane region" description="Helical" evidence="2">
    <location>
        <begin position="137"/>
        <end position="156"/>
    </location>
</feature>
<feature type="compositionally biased region" description="Low complexity" evidence="1">
    <location>
        <begin position="116"/>
        <end position="130"/>
    </location>
</feature>
<evidence type="ECO:0000313" key="4">
    <source>
        <dbReference type="Proteomes" id="UP001206128"/>
    </source>
</evidence>
<feature type="compositionally biased region" description="Low complexity" evidence="1">
    <location>
        <begin position="211"/>
        <end position="261"/>
    </location>
</feature>
<dbReference type="AlphaFoldDB" id="A0AAE3KFU8"/>
<comment type="caution">
    <text evidence="3">The sequence shown here is derived from an EMBL/GenBank/DDBJ whole genome shotgun (WGS) entry which is preliminary data.</text>
</comment>
<feature type="compositionally biased region" description="Low complexity" evidence="1">
    <location>
        <begin position="271"/>
        <end position="281"/>
    </location>
</feature>
<evidence type="ECO:0000256" key="2">
    <source>
        <dbReference type="SAM" id="Phobius"/>
    </source>
</evidence>
<dbReference type="RefSeq" id="WP_253768890.1">
    <property type="nucleotide sequence ID" value="NZ_JAMTCK010000003.1"/>
</dbReference>
<keyword evidence="4" id="KW-1185">Reference proteome</keyword>
<evidence type="ECO:0000313" key="3">
    <source>
        <dbReference type="EMBL" id="MCP2164794.1"/>
    </source>
</evidence>
<name>A0AAE3KFU8_9PSEU</name>
<organism evidence="3 4">
    <name type="scientific">Goodfellowiella coeruleoviolacea</name>
    <dbReference type="NCBI Taxonomy" id="334858"/>
    <lineage>
        <taxon>Bacteria</taxon>
        <taxon>Bacillati</taxon>
        <taxon>Actinomycetota</taxon>
        <taxon>Actinomycetes</taxon>
        <taxon>Pseudonocardiales</taxon>
        <taxon>Pseudonocardiaceae</taxon>
        <taxon>Goodfellowiella</taxon>
    </lineage>
</organism>
<feature type="region of interest" description="Disordered" evidence="1">
    <location>
        <begin position="170"/>
        <end position="307"/>
    </location>
</feature>
<gene>
    <name evidence="3" type="ORF">LX83_001634</name>
</gene>
<evidence type="ECO:0000256" key="1">
    <source>
        <dbReference type="SAM" id="MobiDB-lite"/>
    </source>
</evidence>
<keyword evidence="2" id="KW-1133">Transmembrane helix</keyword>
<feature type="compositionally biased region" description="Polar residues" evidence="1">
    <location>
        <begin position="173"/>
        <end position="198"/>
    </location>
</feature>